<feature type="compositionally biased region" description="Basic and acidic residues" evidence="1">
    <location>
        <begin position="1"/>
        <end position="10"/>
    </location>
</feature>
<dbReference type="RefSeq" id="WP_098169477.1">
    <property type="nucleotide sequence ID" value="NZ_VLYX01000029.1"/>
</dbReference>
<protein>
    <submittedName>
        <fullName evidence="2">Uncharacterized protein</fullName>
    </submittedName>
</protein>
<reference evidence="2" key="1">
    <citation type="submission" date="2019-07" db="EMBL/GenBank/DDBJ databases">
        <title>Phylogenomic Reclassification of ATCC Bacillus Strains and Various Taxa within the Genus Bacillus.</title>
        <authorList>
            <person name="Riojas M.A."/>
            <person name="Frank A.M."/>
            <person name="Fenn S.L."/>
            <person name="King S.P."/>
            <person name="Brower S.M."/>
            <person name="Hazbon M.H."/>
        </authorList>
    </citation>
    <scope>NUCLEOTIDE SEQUENCE</scope>
    <source>
        <strain evidence="2">NR-12239</strain>
    </source>
</reference>
<evidence type="ECO:0000313" key="2">
    <source>
        <dbReference type="EMBL" id="MDR4328324.1"/>
    </source>
</evidence>
<gene>
    <name evidence="2" type="ORF">FOS08_21120</name>
</gene>
<proteinExistence type="predicted"/>
<dbReference type="Proteomes" id="UP001248134">
    <property type="component" value="Unassembled WGS sequence"/>
</dbReference>
<dbReference type="AlphaFoldDB" id="A0AAJ1Z431"/>
<evidence type="ECO:0000256" key="1">
    <source>
        <dbReference type="SAM" id="MobiDB-lite"/>
    </source>
</evidence>
<feature type="region of interest" description="Disordered" evidence="1">
    <location>
        <begin position="1"/>
        <end position="44"/>
    </location>
</feature>
<accession>A0AAJ1Z431</accession>
<evidence type="ECO:0000313" key="3">
    <source>
        <dbReference type="Proteomes" id="UP001248134"/>
    </source>
</evidence>
<organism evidence="2 3">
    <name type="scientific">Bacillus pseudomycoides</name>
    <dbReference type="NCBI Taxonomy" id="64104"/>
    <lineage>
        <taxon>Bacteria</taxon>
        <taxon>Bacillati</taxon>
        <taxon>Bacillota</taxon>
        <taxon>Bacilli</taxon>
        <taxon>Bacillales</taxon>
        <taxon>Bacillaceae</taxon>
        <taxon>Bacillus</taxon>
        <taxon>Bacillus cereus group</taxon>
    </lineage>
</organism>
<dbReference type="EMBL" id="VLYX01000029">
    <property type="protein sequence ID" value="MDR4328324.1"/>
    <property type="molecule type" value="Genomic_DNA"/>
</dbReference>
<comment type="caution">
    <text evidence="2">The sequence shown here is derived from an EMBL/GenBank/DDBJ whole genome shotgun (WGS) entry which is preliminary data.</text>
</comment>
<name>A0AAJ1Z431_9BACI</name>
<sequence>MALIKRETPQEPKIAQSANTERNVQSTSTNTNTQKRKVLTAEERKNIKVTPESFSKIKSICTMKSMKNYEFIDEILEFYIANNLTEREQRILKNITSSNK</sequence>